<dbReference type="PIRSF" id="PIRSF005578">
    <property type="entry name" value="TlyA"/>
    <property type="match status" value="1"/>
</dbReference>
<dbReference type="AlphaFoldDB" id="A0A919Q167"/>
<keyword evidence="6" id="KW-1185">Reference proteome</keyword>
<evidence type="ECO:0000259" key="4">
    <source>
        <dbReference type="SMART" id="SM00363"/>
    </source>
</evidence>
<dbReference type="InterPro" id="IPR002877">
    <property type="entry name" value="RNA_MeTrfase_FtsJ_dom"/>
</dbReference>
<dbReference type="CDD" id="cd00165">
    <property type="entry name" value="S4"/>
    <property type="match status" value="1"/>
</dbReference>
<dbReference type="SUPFAM" id="SSF55174">
    <property type="entry name" value="Alpha-L RNA-binding motif"/>
    <property type="match status" value="1"/>
</dbReference>
<dbReference type="Pfam" id="PF01479">
    <property type="entry name" value="S4"/>
    <property type="match status" value="1"/>
</dbReference>
<dbReference type="Proteomes" id="UP000652354">
    <property type="component" value="Unassembled WGS sequence"/>
</dbReference>
<dbReference type="Gene3D" id="3.40.50.150">
    <property type="entry name" value="Vaccinia Virus protein VP39"/>
    <property type="match status" value="1"/>
</dbReference>
<dbReference type="InterPro" id="IPR029063">
    <property type="entry name" value="SAM-dependent_MTases_sf"/>
</dbReference>
<dbReference type="Gene3D" id="3.10.290.10">
    <property type="entry name" value="RNA-binding S4 domain"/>
    <property type="match status" value="1"/>
</dbReference>
<evidence type="ECO:0000256" key="3">
    <source>
        <dbReference type="PROSITE-ProRule" id="PRU00182"/>
    </source>
</evidence>
<dbReference type="SMART" id="SM00363">
    <property type="entry name" value="S4"/>
    <property type="match status" value="1"/>
</dbReference>
<comment type="caution">
    <text evidence="5">The sequence shown here is derived from an EMBL/GenBank/DDBJ whole genome shotgun (WGS) entry which is preliminary data.</text>
</comment>
<dbReference type="PROSITE" id="PS50889">
    <property type="entry name" value="S4"/>
    <property type="match status" value="1"/>
</dbReference>
<dbReference type="InterPro" id="IPR036986">
    <property type="entry name" value="S4_RNA-bd_sf"/>
</dbReference>
<dbReference type="InterPro" id="IPR047048">
    <property type="entry name" value="TlyA"/>
</dbReference>
<feature type="domain" description="RNA-binding S4" evidence="4">
    <location>
        <begin position="1"/>
        <end position="66"/>
    </location>
</feature>
<dbReference type="InterPro" id="IPR004538">
    <property type="entry name" value="Hemolysin_A/TlyA"/>
</dbReference>
<dbReference type="EMBL" id="BONR01000002">
    <property type="protein sequence ID" value="GIG54405.1"/>
    <property type="molecule type" value="Genomic_DNA"/>
</dbReference>
<dbReference type="GO" id="GO:0032259">
    <property type="term" value="P:methylation"/>
    <property type="evidence" value="ECO:0007669"/>
    <property type="project" value="InterPro"/>
</dbReference>
<proteinExistence type="inferred from homology"/>
<name>A0A919Q167_9MICO</name>
<dbReference type="RefSeq" id="WP_203654215.1">
    <property type="nucleotide sequence ID" value="NZ_BONR01000002.1"/>
</dbReference>
<evidence type="ECO:0000313" key="5">
    <source>
        <dbReference type="EMBL" id="GIG54405.1"/>
    </source>
</evidence>
<keyword evidence="1 3" id="KW-0694">RNA-binding</keyword>
<dbReference type="InterPro" id="IPR002942">
    <property type="entry name" value="S4_RNA-bd"/>
</dbReference>
<dbReference type="PANTHER" id="PTHR32319">
    <property type="entry name" value="BACTERIAL HEMOLYSIN-LIKE PROTEIN"/>
    <property type="match status" value="1"/>
</dbReference>
<reference evidence="5" key="1">
    <citation type="submission" date="2021-01" db="EMBL/GenBank/DDBJ databases">
        <title>Whole genome shotgun sequence of Demequina activiva NBRC 110675.</title>
        <authorList>
            <person name="Komaki H."/>
            <person name="Tamura T."/>
        </authorList>
    </citation>
    <scope>NUCLEOTIDE SEQUENCE</scope>
    <source>
        <strain evidence="5">NBRC 110675</strain>
    </source>
</reference>
<protein>
    <submittedName>
        <fullName evidence="5">16S/23S rRNA (Cytidine-2'-O)-methyltransferase</fullName>
    </submittedName>
</protein>
<evidence type="ECO:0000256" key="1">
    <source>
        <dbReference type="ARBA" id="ARBA00022884"/>
    </source>
</evidence>
<dbReference type="PANTHER" id="PTHR32319:SF0">
    <property type="entry name" value="BACTERIAL HEMOLYSIN-LIKE PROTEIN"/>
    <property type="match status" value="1"/>
</dbReference>
<accession>A0A919Q167</accession>
<dbReference type="CDD" id="cd02440">
    <property type="entry name" value="AdoMet_MTases"/>
    <property type="match status" value="1"/>
</dbReference>
<gene>
    <name evidence="5" type="ORF">Dac01nite_11570</name>
</gene>
<organism evidence="5 6">
    <name type="scientific">Demequina activiva</name>
    <dbReference type="NCBI Taxonomy" id="1582364"/>
    <lineage>
        <taxon>Bacteria</taxon>
        <taxon>Bacillati</taxon>
        <taxon>Actinomycetota</taxon>
        <taxon>Actinomycetes</taxon>
        <taxon>Micrococcales</taxon>
        <taxon>Demequinaceae</taxon>
        <taxon>Demequina</taxon>
    </lineage>
</organism>
<sequence>MRLDRALAARGLARSRSHAQELIAAGAVTVDGVVVTRAASEAPDAAELAVAPDSVHYVSRAAHKLLGALDACAPLGLDVAGAHALDAGASTGGFTQVLLERGAARVDAVDVGHGQLVGSLRADPRVTVTEGMNVRDLAPGGPGTGAQVVVADLSFISLTLVLPSLVRTADAHAEFVLMVKPQFEVGRSKLSARGVVTDPRARASAVRGVADAMSAAGIAVHDVARSALPGPQGNVEFFVWGGGAWQARPHRPERPVLVDSALDHAIAREVEGDR</sequence>
<dbReference type="SUPFAM" id="SSF53335">
    <property type="entry name" value="S-adenosyl-L-methionine-dependent methyltransferases"/>
    <property type="match status" value="1"/>
</dbReference>
<evidence type="ECO:0000256" key="2">
    <source>
        <dbReference type="ARBA" id="ARBA00029460"/>
    </source>
</evidence>
<dbReference type="Pfam" id="PF01728">
    <property type="entry name" value="FtsJ"/>
    <property type="match status" value="1"/>
</dbReference>
<comment type="similarity">
    <text evidence="2">Belongs to the TlyA family.</text>
</comment>
<dbReference type="GO" id="GO:0008168">
    <property type="term" value="F:methyltransferase activity"/>
    <property type="evidence" value="ECO:0007669"/>
    <property type="project" value="InterPro"/>
</dbReference>
<evidence type="ECO:0000313" key="6">
    <source>
        <dbReference type="Proteomes" id="UP000652354"/>
    </source>
</evidence>
<dbReference type="GO" id="GO:0003723">
    <property type="term" value="F:RNA binding"/>
    <property type="evidence" value="ECO:0007669"/>
    <property type="project" value="UniProtKB-KW"/>
</dbReference>